<dbReference type="NCBIfam" id="NF033788">
    <property type="entry name" value="HTH_metalloreg"/>
    <property type="match status" value="1"/>
</dbReference>
<keyword evidence="1" id="KW-0805">Transcription regulation</keyword>
<keyword evidence="6" id="KW-1185">Reference proteome</keyword>
<dbReference type="SMART" id="SM00418">
    <property type="entry name" value="HTH_ARSR"/>
    <property type="match status" value="1"/>
</dbReference>
<evidence type="ECO:0000313" key="5">
    <source>
        <dbReference type="EMBL" id="MBY0758430.1"/>
    </source>
</evidence>
<evidence type="ECO:0000313" key="6">
    <source>
        <dbReference type="Proteomes" id="UP000779049"/>
    </source>
</evidence>
<evidence type="ECO:0000256" key="2">
    <source>
        <dbReference type="ARBA" id="ARBA00023125"/>
    </source>
</evidence>
<dbReference type="InterPro" id="IPR011991">
    <property type="entry name" value="ArsR-like_HTH"/>
</dbReference>
<keyword evidence="3" id="KW-0804">Transcription</keyword>
<dbReference type="InterPro" id="IPR051011">
    <property type="entry name" value="Metal_resp_trans_reg"/>
</dbReference>
<dbReference type="PRINTS" id="PR00778">
    <property type="entry name" value="HTHARSR"/>
</dbReference>
<dbReference type="SUPFAM" id="SSF46785">
    <property type="entry name" value="Winged helix' DNA-binding domain"/>
    <property type="match status" value="1"/>
</dbReference>
<name>A0ABS7L600_9FIRM</name>
<protein>
    <submittedName>
        <fullName evidence="5">Winged helix-turn-helix transcriptional regulator</fullName>
    </submittedName>
</protein>
<dbReference type="PANTHER" id="PTHR43132:SF6">
    <property type="entry name" value="HTH-TYPE TRANSCRIPTIONAL REPRESSOR CZRA"/>
    <property type="match status" value="1"/>
</dbReference>
<feature type="domain" description="HTH arsR-type" evidence="4">
    <location>
        <begin position="14"/>
        <end position="112"/>
    </location>
</feature>
<sequence length="128" mass="14978">MSERCENLQDIKKLAIEFKQCRKILLALGDENRQHLILEMMQMGECGGVRVGAITEKTNLSRPAVSHHLQILKDAGLIKMRREGTKNYYYFDADTEAMNQLLQMLTHAKHIMENLPDRSEENDKWRKY</sequence>
<dbReference type="Proteomes" id="UP000779049">
    <property type="component" value="Unassembled WGS sequence"/>
</dbReference>
<dbReference type="EMBL" id="VIRV01000005">
    <property type="protein sequence ID" value="MBY0758430.1"/>
    <property type="molecule type" value="Genomic_DNA"/>
</dbReference>
<reference evidence="5 6" key="1">
    <citation type="journal article" date="2020" name="New Microbes New Infect">
        <title>Sellimonas caecigallum sp. nov., description and genome sequence of a new member of the Sellimonas genus isolated from the cecum of feral chicken.</title>
        <authorList>
            <person name="Wongkuna S."/>
            <person name="Ghimire S."/>
            <person name="Antony L."/>
            <person name="Chankhamhaengdecha S."/>
            <person name="Janvilisri T."/>
            <person name="Scaria J."/>
        </authorList>
    </citation>
    <scope>NUCLEOTIDE SEQUENCE [LARGE SCALE GENOMIC DNA]</scope>
    <source>
        <strain evidence="5 6">SW451</strain>
    </source>
</reference>
<dbReference type="InterPro" id="IPR036388">
    <property type="entry name" value="WH-like_DNA-bd_sf"/>
</dbReference>
<organism evidence="5 6">
    <name type="scientific">Sellimonas caecigallum</name>
    <dbReference type="NCBI Taxonomy" id="2592333"/>
    <lineage>
        <taxon>Bacteria</taxon>
        <taxon>Bacillati</taxon>
        <taxon>Bacillota</taxon>
        <taxon>Clostridia</taxon>
        <taxon>Lachnospirales</taxon>
        <taxon>Lachnospiraceae</taxon>
        <taxon>Sellimonas</taxon>
    </lineage>
</organism>
<evidence type="ECO:0000259" key="4">
    <source>
        <dbReference type="PROSITE" id="PS50987"/>
    </source>
</evidence>
<dbReference type="Pfam" id="PF01022">
    <property type="entry name" value="HTH_5"/>
    <property type="match status" value="1"/>
</dbReference>
<dbReference type="Gene3D" id="1.10.10.10">
    <property type="entry name" value="Winged helix-like DNA-binding domain superfamily/Winged helix DNA-binding domain"/>
    <property type="match status" value="1"/>
</dbReference>
<dbReference type="CDD" id="cd00090">
    <property type="entry name" value="HTH_ARSR"/>
    <property type="match status" value="1"/>
</dbReference>
<dbReference type="PROSITE" id="PS50987">
    <property type="entry name" value="HTH_ARSR_2"/>
    <property type="match status" value="1"/>
</dbReference>
<comment type="caution">
    <text evidence="5">The sequence shown here is derived from an EMBL/GenBank/DDBJ whole genome shotgun (WGS) entry which is preliminary data.</text>
</comment>
<dbReference type="PANTHER" id="PTHR43132">
    <property type="entry name" value="ARSENICAL RESISTANCE OPERON REPRESSOR ARSR-RELATED"/>
    <property type="match status" value="1"/>
</dbReference>
<dbReference type="InterPro" id="IPR001845">
    <property type="entry name" value="HTH_ArsR_DNA-bd_dom"/>
</dbReference>
<dbReference type="InterPro" id="IPR036390">
    <property type="entry name" value="WH_DNA-bd_sf"/>
</dbReference>
<accession>A0ABS7L600</accession>
<keyword evidence="2" id="KW-0238">DNA-binding</keyword>
<proteinExistence type="predicted"/>
<gene>
    <name evidence="5" type="ORF">FLB61_04865</name>
</gene>
<evidence type="ECO:0000256" key="3">
    <source>
        <dbReference type="ARBA" id="ARBA00023163"/>
    </source>
</evidence>
<evidence type="ECO:0000256" key="1">
    <source>
        <dbReference type="ARBA" id="ARBA00023015"/>
    </source>
</evidence>